<dbReference type="PROSITE" id="PS51450">
    <property type="entry name" value="LRR"/>
    <property type="match status" value="1"/>
</dbReference>
<dbReference type="Pfam" id="PF00560">
    <property type="entry name" value="LRR_1"/>
    <property type="match status" value="1"/>
</dbReference>
<dbReference type="InterPro" id="IPR011009">
    <property type="entry name" value="Kinase-like_dom_sf"/>
</dbReference>
<organism evidence="5 6">
    <name type="scientific">Phytopseudomonas flavescens</name>
    <dbReference type="NCBI Taxonomy" id="29435"/>
    <lineage>
        <taxon>Bacteria</taxon>
        <taxon>Pseudomonadati</taxon>
        <taxon>Pseudomonadota</taxon>
        <taxon>Gammaproteobacteria</taxon>
        <taxon>Pseudomonadales</taxon>
        <taxon>Pseudomonadaceae</taxon>
        <taxon>Phytopseudomonas</taxon>
    </lineage>
</organism>
<keyword evidence="2" id="KW-0677">Repeat</keyword>
<dbReference type="PROSITE" id="PS00107">
    <property type="entry name" value="PROTEIN_KINASE_ATP"/>
    <property type="match status" value="1"/>
</dbReference>
<dbReference type="InterPro" id="IPR003591">
    <property type="entry name" value="Leu-rich_rpt_typical-subtyp"/>
</dbReference>
<dbReference type="InterPro" id="IPR001611">
    <property type="entry name" value="Leu-rich_rpt"/>
</dbReference>
<protein>
    <submittedName>
        <fullName evidence="5">Leucine rich repeat-containing protein</fullName>
    </submittedName>
</protein>
<evidence type="ECO:0000256" key="2">
    <source>
        <dbReference type="ARBA" id="ARBA00022737"/>
    </source>
</evidence>
<gene>
    <name evidence="5" type="ORF">SAMN05216588_103271</name>
</gene>
<dbReference type="GO" id="GO:0004672">
    <property type="term" value="F:protein kinase activity"/>
    <property type="evidence" value="ECO:0007669"/>
    <property type="project" value="InterPro"/>
</dbReference>
<evidence type="ECO:0000259" key="4">
    <source>
        <dbReference type="PROSITE" id="PS50011"/>
    </source>
</evidence>
<evidence type="ECO:0000313" key="5">
    <source>
        <dbReference type="EMBL" id="SDH23296.1"/>
    </source>
</evidence>
<reference evidence="5 6" key="1">
    <citation type="submission" date="2016-10" db="EMBL/GenBank/DDBJ databases">
        <authorList>
            <person name="de Groot N.N."/>
        </authorList>
    </citation>
    <scope>NUCLEOTIDE SEQUENCE [LARGE SCALE GENOMIC DNA]</scope>
    <source>
        <strain evidence="5 6">LMG 18387</strain>
    </source>
</reference>
<dbReference type="Gene3D" id="3.80.10.10">
    <property type="entry name" value="Ribonuclease Inhibitor"/>
    <property type="match status" value="2"/>
</dbReference>
<evidence type="ECO:0000313" key="6">
    <source>
        <dbReference type="Proteomes" id="UP000198606"/>
    </source>
</evidence>
<dbReference type="GO" id="GO:0005524">
    <property type="term" value="F:ATP binding"/>
    <property type="evidence" value="ECO:0007669"/>
    <property type="project" value="UniProtKB-UniRule"/>
</dbReference>
<dbReference type="Pfam" id="PF07714">
    <property type="entry name" value="PK_Tyr_Ser-Thr"/>
    <property type="match status" value="1"/>
</dbReference>
<dbReference type="PANTHER" id="PTHR48051:SF1">
    <property type="entry name" value="RAS SUPPRESSOR PROTEIN 1"/>
    <property type="match status" value="1"/>
</dbReference>
<dbReference type="InterPro" id="IPR032675">
    <property type="entry name" value="LRR_dom_sf"/>
</dbReference>
<dbReference type="Proteomes" id="UP000198606">
    <property type="component" value="Unassembled WGS sequence"/>
</dbReference>
<keyword evidence="1" id="KW-0433">Leucine-rich repeat</keyword>
<keyword evidence="3" id="KW-0067">ATP-binding</keyword>
<dbReference type="PROSITE" id="PS50011">
    <property type="entry name" value="PROTEIN_KINASE_DOM"/>
    <property type="match status" value="1"/>
</dbReference>
<sequence>MHTLDQLRAGQLHGITRLDLCAALERFPEEIYTLADSLEVLNLSGNLLSDLPHDLHRLHRLQVLFCSNNRFEHVPESVGRCLSLRMVGFKSNRIRELSEKALPPHLRWLILTDNCLESLPEALGDCVELQKLMLAGNRLSALPASLARLEKLELLRIAANRLPGLPDALLDLPRLAWLAYAGNPFDSSAAFESLAPEVPWQELQVGEVLGQGASGIIHHARWQRPDGACEAVALKLFKGQMTSDGTPDSEMRACLAAGRHPNLIDVLGRLAAAPEGEQGLLLGLVDPRFSTLAGPPSLESCSRDTYPSAWRAPFAQALRVVCGIASALRHLHAQGISHGDLYGHNILLDDAGEVLLGDFGAASFQPPAAPWQHAAVQRIEVRAFGILLEELLTRSEVPALYAALLEELVMRCQQPQVSARPDFIEIDTTLARLLAMQSGNRDESSACVETGLLPI</sequence>
<dbReference type="Gene3D" id="3.30.200.20">
    <property type="entry name" value="Phosphorylase Kinase, domain 1"/>
    <property type="match status" value="1"/>
</dbReference>
<evidence type="ECO:0000256" key="3">
    <source>
        <dbReference type="PROSITE-ProRule" id="PRU10141"/>
    </source>
</evidence>
<dbReference type="SMART" id="SM00369">
    <property type="entry name" value="LRR_TYP"/>
    <property type="match status" value="5"/>
</dbReference>
<dbReference type="Gene3D" id="1.10.510.10">
    <property type="entry name" value="Transferase(Phosphotransferase) domain 1"/>
    <property type="match status" value="1"/>
</dbReference>
<feature type="binding site" evidence="3">
    <location>
        <position position="235"/>
    </location>
    <ligand>
        <name>ATP</name>
        <dbReference type="ChEBI" id="CHEBI:30616"/>
    </ligand>
</feature>
<evidence type="ECO:0000256" key="1">
    <source>
        <dbReference type="ARBA" id="ARBA00022614"/>
    </source>
</evidence>
<proteinExistence type="predicted"/>
<dbReference type="SMART" id="SM00364">
    <property type="entry name" value="LRR_BAC"/>
    <property type="match status" value="5"/>
</dbReference>
<dbReference type="Pfam" id="PF13855">
    <property type="entry name" value="LRR_8"/>
    <property type="match status" value="1"/>
</dbReference>
<name>A0A1G8ARC4_9GAMM</name>
<dbReference type="InterPro" id="IPR017441">
    <property type="entry name" value="Protein_kinase_ATP_BS"/>
</dbReference>
<dbReference type="InterPro" id="IPR050216">
    <property type="entry name" value="LRR_domain-containing"/>
</dbReference>
<dbReference type="PANTHER" id="PTHR48051">
    <property type="match status" value="1"/>
</dbReference>
<dbReference type="SUPFAM" id="SSF52058">
    <property type="entry name" value="L domain-like"/>
    <property type="match status" value="1"/>
</dbReference>
<dbReference type="EMBL" id="FNDG01000003">
    <property type="protein sequence ID" value="SDH23296.1"/>
    <property type="molecule type" value="Genomic_DNA"/>
</dbReference>
<dbReference type="InterPro" id="IPR001245">
    <property type="entry name" value="Ser-Thr/Tyr_kinase_cat_dom"/>
</dbReference>
<dbReference type="InterPro" id="IPR000719">
    <property type="entry name" value="Prot_kinase_dom"/>
</dbReference>
<feature type="domain" description="Protein kinase" evidence="4">
    <location>
        <begin position="203"/>
        <end position="455"/>
    </location>
</feature>
<keyword evidence="3" id="KW-0547">Nucleotide-binding</keyword>
<accession>A0A1G8ARC4</accession>
<dbReference type="STRING" id="29435.SAMN05216588_103271"/>
<dbReference type="GO" id="GO:0005737">
    <property type="term" value="C:cytoplasm"/>
    <property type="evidence" value="ECO:0007669"/>
    <property type="project" value="TreeGrafter"/>
</dbReference>
<dbReference type="SUPFAM" id="SSF56112">
    <property type="entry name" value="Protein kinase-like (PK-like)"/>
    <property type="match status" value="1"/>
</dbReference>
<dbReference type="AlphaFoldDB" id="A0A1G8ARC4"/>
<dbReference type="RefSeq" id="WP_084303755.1">
    <property type="nucleotide sequence ID" value="NZ_FNDG01000003.1"/>
</dbReference>